<dbReference type="OrthoDB" id="3784at2759"/>
<dbReference type="EC" id="2.4.1.117" evidence="4"/>
<dbReference type="InterPro" id="IPR029044">
    <property type="entry name" value="Nucleotide-diphossugar_trans"/>
</dbReference>
<dbReference type="InterPro" id="IPR035518">
    <property type="entry name" value="DPG_synthase"/>
</dbReference>
<name>G8ZWK2_TORDE</name>
<keyword evidence="11 13" id="KW-0472">Membrane</keyword>
<gene>
    <name evidence="15" type="primary">TDEL0F01850</name>
    <name evidence="15" type="ORF">TDEL_0F01850</name>
</gene>
<evidence type="ECO:0000256" key="9">
    <source>
        <dbReference type="ARBA" id="ARBA00022968"/>
    </source>
</evidence>
<evidence type="ECO:0000256" key="5">
    <source>
        <dbReference type="ARBA" id="ARBA00022676"/>
    </source>
</evidence>
<accession>G8ZWK2</accession>
<comment type="similarity">
    <text evidence="3">Belongs to the glycosyltransferase 2 family.</text>
</comment>
<comment type="catalytic activity">
    <reaction evidence="12">
        <text>a di-trans,poly-cis-dolichyl phosphate + UDP-alpha-D-glucose = a di-trans,poly-cis-dolichyl beta-D-glucosyl phosphate + UDP</text>
        <dbReference type="Rhea" id="RHEA:15401"/>
        <dbReference type="Rhea" id="RHEA-COMP:19498"/>
        <dbReference type="Rhea" id="RHEA-COMP:19502"/>
        <dbReference type="ChEBI" id="CHEBI:57525"/>
        <dbReference type="ChEBI" id="CHEBI:57683"/>
        <dbReference type="ChEBI" id="CHEBI:58223"/>
        <dbReference type="ChEBI" id="CHEBI:58885"/>
        <dbReference type="EC" id="2.4.1.117"/>
    </reaction>
    <physiologicalReaction direction="left-to-right" evidence="12">
        <dbReference type="Rhea" id="RHEA:15402"/>
    </physiologicalReaction>
</comment>
<dbReference type="InParanoid" id="G8ZWK2"/>
<dbReference type="SUPFAM" id="SSF53448">
    <property type="entry name" value="Nucleotide-diphospho-sugar transferases"/>
    <property type="match status" value="1"/>
</dbReference>
<protein>
    <recommendedName>
        <fullName evidence="4">dolichyl-phosphate beta-glucosyltransferase</fullName>
        <ecNumber evidence="4">2.4.1.117</ecNumber>
    </recommendedName>
</protein>
<evidence type="ECO:0000256" key="2">
    <source>
        <dbReference type="ARBA" id="ARBA00004922"/>
    </source>
</evidence>
<dbReference type="FunFam" id="3.90.550.10:FF:000169">
    <property type="entry name" value="Dolichyl-phosphate beta-glucosyltransferase"/>
    <property type="match status" value="1"/>
</dbReference>
<evidence type="ECO:0000256" key="8">
    <source>
        <dbReference type="ARBA" id="ARBA00022824"/>
    </source>
</evidence>
<comment type="pathway">
    <text evidence="2">Protein modification; protein glycosylation.</text>
</comment>
<evidence type="ECO:0000256" key="13">
    <source>
        <dbReference type="SAM" id="Phobius"/>
    </source>
</evidence>
<comment type="subcellular location">
    <subcellularLocation>
        <location evidence="1">Endoplasmic reticulum membrane</location>
        <topology evidence="1">Single-pass membrane protein</topology>
    </subcellularLocation>
</comment>
<dbReference type="RefSeq" id="XP_003682207.1">
    <property type="nucleotide sequence ID" value="XM_003682159.1"/>
</dbReference>
<evidence type="ECO:0000313" key="15">
    <source>
        <dbReference type="EMBL" id="CCE92996.1"/>
    </source>
</evidence>
<dbReference type="InterPro" id="IPR001173">
    <property type="entry name" value="Glyco_trans_2-like"/>
</dbReference>
<keyword evidence="16" id="KW-1185">Reference proteome</keyword>
<evidence type="ECO:0000256" key="11">
    <source>
        <dbReference type="ARBA" id="ARBA00023136"/>
    </source>
</evidence>
<keyword evidence="8" id="KW-0256">Endoplasmic reticulum</keyword>
<dbReference type="KEGG" id="tdl:TDEL_0F01850"/>
<dbReference type="Proteomes" id="UP000005627">
    <property type="component" value="Chromosome 6"/>
</dbReference>
<reference evidence="15 16" key="1">
    <citation type="journal article" date="2011" name="Proc. Natl. Acad. Sci. U.S.A.">
        <title>Evolutionary erosion of yeast sex chromosomes by mating-type switching accidents.</title>
        <authorList>
            <person name="Gordon J.L."/>
            <person name="Armisen D."/>
            <person name="Proux-Wera E."/>
            <person name="Oheigeartaigh S.S."/>
            <person name="Byrne K.P."/>
            <person name="Wolfe K.H."/>
        </authorList>
    </citation>
    <scope>NUCLEOTIDE SEQUENCE [LARGE SCALE GENOMIC DNA]</scope>
    <source>
        <strain evidence="16">ATCC 10662 / CBS 1146 / NBRC 0425 / NCYC 2629 / NRRL Y-866</strain>
    </source>
</reference>
<evidence type="ECO:0000256" key="7">
    <source>
        <dbReference type="ARBA" id="ARBA00022692"/>
    </source>
</evidence>
<organism evidence="15 16">
    <name type="scientific">Torulaspora delbrueckii</name>
    <name type="common">Yeast</name>
    <name type="synonym">Candida colliculosa</name>
    <dbReference type="NCBI Taxonomy" id="4950"/>
    <lineage>
        <taxon>Eukaryota</taxon>
        <taxon>Fungi</taxon>
        <taxon>Dikarya</taxon>
        <taxon>Ascomycota</taxon>
        <taxon>Saccharomycotina</taxon>
        <taxon>Saccharomycetes</taxon>
        <taxon>Saccharomycetales</taxon>
        <taxon>Saccharomycetaceae</taxon>
        <taxon>Torulaspora</taxon>
    </lineage>
</organism>
<evidence type="ECO:0000256" key="1">
    <source>
        <dbReference type="ARBA" id="ARBA00004389"/>
    </source>
</evidence>
<dbReference type="EMBL" id="HE616747">
    <property type="protein sequence ID" value="CCE92996.1"/>
    <property type="molecule type" value="Genomic_DNA"/>
</dbReference>
<evidence type="ECO:0000256" key="3">
    <source>
        <dbReference type="ARBA" id="ARBA00006739"/>
    </source>
</evidence>
<sequence>MTVASNHLQDVDLRTLLTSLIIIIIGSVYAIIKLLSHTPRPPVPEELQYQTADIQGNILKGKLPNVTSDLKNGIDDILISVVVPSYNETSRILVMLTEAIKYLQSSAQNKWEILIVDDGSKDGTAEFCLELSHKEFKLDAGQLRVLKFVENRGKGGAVRHGLLHVRGKYALFADADGASNFSDLEALLKSIRDVEKGSNDAAVAIGSRAHMVNTDAVVKRSFIRNLLMYGLHTLVFVFGIRSIKDTQCGFKVFNRQAIIEIFPFLHTEGWIFDVEILMVAIRKSIPIIEVPISWHEVDGSKMDLARDSINMAKDLVVIRMAYILGIYKDSIESARWH</sequence>
<dbReference type="PANTHER" id="PTHR10859:SF91">
    <property type="entry name" value="DOLICHYL-PHOSPHATE BETA-GLUCOSYLTRANSFERASE"/>
    <property type="match status" value="1"/>
</dbReference>
<dbReference type="FunCoup" id="G8ZWK2">
    <property type="interactions" value="698"/>
</dbReference>
<evidence type="ECO:0000256" key="10">
    <source>
        <dbReference type="ARBA" id="ARBA00022989"/>
    </source>
</evidence>
<dbReference type="HOGENOM" id="CLU_033536_9_1_1"/>
<proteinExistence type="inferred from homology"/>
<evidence type="ECO:0000313" key="16">
    <source>
        <dbReference type="Proteomes" id="UP000005627"/>
    </source>
</evidence>
<dbReference type="Pfam" id="PF00535">
    <property type="entry name" value="Glycos_transf_2"/>
    <property type="match status" value="1"/>
</dbReference>
<evidence type="ECO:0000256" key="6">
    <source>
        <dbReference type="ARBA" id="ARBA00022679"/>
    </source>
</evidence>
<keyword evidence="9" id="KW-0735">Signal-anchor</keyword>
<dbReference type="CDD" id="cd04188">
    <property type="entry name" value="DPG_synthase"/>
    <property type="match status" value="1"/>
</dbReference>
<dbReference type="GO" id="GO:0006487">
    <property type="term" value="P:protein N-linked glycosylation"/>
    <property type="evidence" value="ECO:0007669"/>
    <property type="project" value="EnsemblFungi"/>
</dbReference>
<dbReference type="Gene3D" id="3.90.550.10">
    <property type="entry name" value="Spore Coat Polysaccharide Biosynthesis Protein SpsA, Chain A"/>
    <property type="match status" value="1"/>
</dbReference>
<dbReference type="eggNOG" id="KOG2977">
    <property type="taxonomic scope" value="Eukaryota"/>
</dbReference>
<keyword evidence="5" id="KW-0328">Glycosyltransferase</keyword>
<feature type="transmembrane region" description="Helical" evidence="13">
    <location>
        <begin position="15"/>
        <end position="32"/>
    </location>
</feature>
<dbReference type="GO" id="GO:0004581">
    <property type="term" value="F:dolichyl-phosphate beta-glucosyltransferase activity"/>
    <property type="evidence" value="ECO:0007669"/>
    <property type="project" value="UniProtKB-EC"/>
</dbReference>
<dbReference type="GO" id="GO:0005789">
    <property type="term" value="C:endoplasmic reticulum membrane"/>
    <property type="evidence" value="ECO:0007669"/>
    <property type="project" value="UniProtKB-SubCell"/>
</dbReference>
<keyword evidence="7 13" id="KW-0812">Transmembrane</keyword>
<dbReference type="GeneID" id="11501456"/>
<evidence type="ECO:0000259" key="14">
    <source>
        <dbReference type="Pfam" id="PF00535"/>
    </source>
</evidence>
<keyword evidence="6" id="KW-0808">Transferase</keyword>
<feature type="domain" description="Glycosyltransferase 2-like" evidence="14">
    <location>
        <begin position="80"/>
        <end position="261"/>
    </location>
</feature>
<dbReference type="PANTHER" id="PTHR10859">
    <property type="entry name" value="GLYCOSYL TRANSFERASE"/>
    <property type="match status" value="1"/>
</dbReference>
<evidence type="ECO:0000256" key="12">
    <source>
        <dbReference type="ARBA" id="ARBA00045097"/>
    </source>
</evidence>
<keyword evidence="10 13" id="KW-1133">Transmembrane helix</keyword>
<evidence type="ECO:0000256" key="4">
    <source>
        <dbReference type="ARBA" id="ARBA00012583"/>
    </source>
</evidence>
<dbReference type="STRING" id="1076872.G8ZWK2"/>
<dbReference type="AlphaFoldDB" id="G8ZWK2"/>